<accession>A0A170Q937</accession>
<sequence>MHIFERGPPPGPDDPNQVYYRFHIVECRAKGGRILNIPVLYLYFPMGEYPL</sequence>
<proteinExistence type="predicted"/>
<evidence type="ECO:0000313" key="1">
    <source>
        <dbReference type="EMBL" id="CUV01153.1"/>
    </source>
</evidence>
<gene>
    <name evidence="1" type="ORF">MGWOODY_Clf378</name>
</gene>
<dbReference type="AlphaFoldDB" id="A0A170Q937"/>
<name>A0A170Q937_9ZZZZ</name>
<dbReference type="EMBL" id="FAXA01000014">
    <property type="protein sequence ID" value="CUV01153.1"/>
    <property type="molecule type" value="Genomic_DNA"/>
</dbReference>
<protein>
    <submittedName>
        <fullName evidence="1">Uncharacterized protein</fullName>
    </submittedName>
</protein>
<reference evidence="1" key="1">
    <citation type="submission" date="2015-10" db="EMBL/GenBank/DDBJ databases">
        <authorList>
            <person name="Gilbert D.G."/>
        </authorList>
    </citation>
    <scope>NUCLEOTIDE SEQUENCE</scope>
</reference>
<organism evidence="1">
    <name type="scientific">hydrothermal vent metagenome</name>
    <dbReference type="NCBI Taxonomy" id="652676"/>
    <lineage>
        <taxon>unclassified sequences</taxon>
        <taxon>metagenomes</taxon>
        <taxon>ecological metagenomes</taxon>
    </lineage>
</organism>